<evidence type="ECO:0000256" key="2">
    <source>
        <dbReference type="ARBA" id="ARBA00022475"/>
    </source>
</evidence>
<accession>A0ABV6NI93</accession>
<feature type="transmembrane region" description="Helical" evidence="6">
    <location>
        <begin position="78"/>
        <end position="99"/>
    </location>
</feature>
<reference evidence="8 9" key="1">
    <citation type="submission" date="2024-09" db="EMBL/GenBank/DDBJ databases">
        <authorList>
            <person name="Sun Q."/>
            <person name="Mori K."/>
        </authorList>
    </citation>
    <scope>NUCLEOTIDE SEQUENCE [LARGE SCALE GENOMIC DNA]</scope>
    <source>
        <strain evidence="8 9">NCAIM B.02301</strain>
    </source>
</reference>
<feature type="transmembrane region" description="Helical" evidence="6">
    <location>
        <begin position="30"/>
        <end position="58"/>
    </location>
</feature>
<proteinExistence type="predicted"/>
<keyword evidence="2" id="KW-1003">Cell membrane</keyword>
<gene>
    <name evidence="8" type="ORF">ACFFH4_15825</name>
</gene>
<name>A0ABV6NI93_9BACI</name>
<evidence type="ECO:0000313" key="9">
    <source>
        <dbReference type="Proteomes" id="UP001589833"/>
    </source>
</evidence>
<keyword evidence="5 6" id="KW-0472">Membrane</keyword>
<evidence type="ECO:0000256" key="3">
    <source>
        <dbReference type="ARBA" id="ARBA00022692"/>
    </source>
</evidence>
<comment type="subcellular location">
    <subcellularLocation>
        <location evidence="1">Cell membrane</location>
        <topology evidence="1">Multi-pass membrane protein</topology>
    </subcellularLocation>
</comment>
<comment type="caution">
    <text evidence="8">The sequence shown here is derived from an EMBL/GenBank/DDBJ whole genome shotgun (WGS) entry which is preliminary data.</text>
</comment>
<organism evidence="8 9">
    <name type="scientific">Halalkalibacter alkalisediminis</name>
    <dbReference type="NCBI Taxonomy" id="935616"/>
    <lineage>
        <taxon>Bacteria</taxon>
        <taxon>Bacillati</taxon>
        <taxon>Bacillota</taxon>
        <taxon>Bacilli</taxon>
        <taxon>Bacillales</taxon>
        <taxon>Bacillaceae</taxon>
        <taxon>Halalkalibacter</taxon>
    </lineage>
</organism>
<evidence type="ECO:0000313" key="8">
    <source>
        <dbReference type="EMBL" id="MFC0560472.1"/>
    </source>
</evidence>
<dbReference type="InterPro" id="IPR051791">
    <property type="entry name" value="Pra-immunoreactive"/>
</dbReference>
<dbReference type="Pfam" id="PF06271">
    <property type="entry name" value="RDD"/>
    <property type="match status" value="1"/>
</dbReference>
<dbReference type="EMBL" id="JBHLTR010000027">
    <property type="protein sequence ID" value="MFC0560472.1"/>
    <property type="molecule type" value="Genomic_DNA"/>
</dbReference>
<evidence type="ECO:0000259" key="7">
    <source>
        <dbReference type="Pfam" id="PF06271"/>
    </source>
</evidence>
<evidence type="ECO:0000256" key="4">
    <source>
        <dbReference type="ARBA" id="ARBA00022989"/>
    </source>
</evidence>
<dbReference type="Proteomes" id="UP001589833">
    <property type="component" value="Unassembled WGS sequence"/>
</dbReference>
<keyword evidence="9" id="KW-1185">Reference proteome</keyword>
<evidence type="ECO:0000256" key="5">
    <source>
        <dbReference type="ARBA" id="ARBA00023136"/>
    </source>
</evidence>
<keyword evidence="4 6" id="KW-1133">Transmembrane helix</keyword>
<evidence type="ECO:0000256" key="6">
    <source>
        <dbReference type="SAM" id="Phobius"/>
    </source>
</evidence>
<evidence type="ECO:0000256" key="1">
    <source>
        <dbReference type="ARBA" id="ARBA00004651"/>
    </source>
</evidence>
<keyword evidence="3 6" id="KW-0812">Transmembrane</keyword>
<dbReference type="RefSeq" id="WP_273847331.1">
    <property type="nucleotide sequence ID" value="NZ_JAQQWT010000025.1"/>
</dbReference>
<dbReference type="InterPro" id="IPR010432">
    <property type="entry name" value="RDD"/>
</dbReference>
<protein>
    <submittedName>
        <fullName evidence="8">RDD family protein</fullName>
    </submittedName>
</protein>
<dbReference type="PANTHER" id="PTHR36115:SF4">
    <property type="entry name" value="MEMBRANE PROTEIN"/>
    <property type="match status" value="1"/>
</dbReference>
<feature type="domain" description="RDD" evidence="7">
    <location>
        <begin position="24"/>
        <end position="160"/>
    </location>
</feature>
<sequence length="165" mass="19946">MYEEVNEQTEEKWVKRLLDKHQRAGGWMRLWAGLFDFIFLALIMIITAAITTSWMFVQSESPSDNIEYIRHYIWENEFHLYIINWIVLLVVFFTVHLIYSVREKRTIGMIIVDLYVYNERAEKPSAAQFFIREMLKYLLFPFFLTSFASSRRTLYDKITNTYLVK</sequence>
<dbReference type="PANTHER" id="PTHR36115">
    <property type="entry name" value="PROLINE-RICH ANTIGEN HOMOLOG-RELATED"/>
    <property type="match status" value="1"/>
</dbReference>